<feature type="transmembrane region" description="Helical" evidence="8">
    <location>
        <begin position="42"/>
        <end position="62"/>
    </location>
</feature>
<protein>
    <submittedName>
        <fullName evidence="10">Cation efflux protein</fullName>
    </submittedName>
</protein>
<keyword evidence="6" id="KW-0406">Ion transport</keyword>
<dbReference type="GO" id="GO:0005385">
    <property type="term" value="F:zinc ion transmembrane transporter activity"/>
    <property type="evidence" value="ECO:0007669"/>
    <property type="project" value="InterPro"/>
</dbReference>
<feature type="transmembrane region" description="Helical" evidence="8">
    <location>
        <begin position="16"/>
        <end position="36"/>
    </location>
</feature>
<evidence type="ECO:0000256" key="6">
    <source>
        <dbReference type="ARBA" id="ARBA00023065"/>
    </source>
</evidence>
<dbReference type="FunFam" id="1.20.1510.10:FF:000014">
    <property type="entry name" value="Cation efflux protein/ zinc transporter"/>
    <property type="match status" value="1"/>
</dbReference>
<dbReference type="AlphaFoldDB" id="A0A4P9ZJU9"/>
<feature type="transmembrane region" description="Helical" evidence="8">
    <location>
        <begin position="149"/>
        <end position="169"/>
    </location>
</feature>
<dbReference type="Gene3D" id="1.20.1510.10">
    <property type="entry name" value="Cation efflux protein transmembrane domain"/>
    <property type="match status" value="1"/>
</dbReference>
<feature type="non-terminal residue" evidence="10">
    <location>
        <position position="239"/>
    </location>
</feature>
<evidence type="ECO:0000256" key="5">
    <source>
        <dbReference type="ARBA" id="ARBA00022989"/>
    </source>
</evidence>
<comment type="similarity">
    <text evidence="2">Belongs to the cation diffusion facilitator (CDF) transporter (TC 2.A.4) family. SLC30A subfamily.</text>
</comment>
<dbReference type="PANTHER" id="PTHR45755:SF4">
    <property type="entry name" value="ZINC TRANSPORTER 7"/>
    <property type="match status" value="1"/>
</dbReference>
<evidence type="ECO:0000256" key="1">
    <source>
        <dbReference type="ARBA" id="ARBA00004141"/>
    </source>
</evidence>
<dbReference type="GO" id="GO:1904257">
    <property type="term" value="P:zinc ion import into Golgi lumen"/>
    <property type="evidence" value="ECO:0007669"/>
    <property type="project" value="TreeGrafter"/>
</dbReference>
<keyword evidence="11" id="KW-1185">Reference proteome</keyword>
<dbReference type="GO" id="GO:0031410">
    <property type="term" value="C:cytoplasmic vesicle"/>
    <property type="evidence" value="ECO:0007669"/>
    <property type="project" value="TreeGrafter"/>
</dbReference>
<sequence length="239" mass="26397">LNILWQVLHKPDSRQIFGFMLLNLTYMGVQLVYGMWTNSLGLISDAIHMLFDCVALAIGLIASVMSQWPAQDHFTFGYGRIEVLSGFVNGVLLLLVSLFIVFEAIERLIHPPHVNTNQLLVVSIGGLLVNLVGIFAFNHAHVHAHGARVFLHILADTLGSVGVIISTLLIRWFDWPGFDPLASIMIATLIFLSVIPLVRRATHQLLLPLPHAPLHRQQLKLALDSVSASAPKSAWALTK</sequence>
<feature type="non-terminal residue" evidence="10">
    <location>
        <position position="1"/>
    </location>
</feature>
<dbReference type="EMBL" id="ML004008">
    <property type="protein sequence ID" value="RKP33345.1"/>
    <property type="molecule type" value="Genomic_DNA"/>
</dbReference>
<evidence type="ECO:0000259" key="9">
    <source>
        <dbReference type="Pfam" id="PF01545"/>
    </source>
</evidence>
<accession>A0A4P9ZJU9</accession>
<dbReference type="Pfam" id="PF01545">
    <property type="entry name" value="Cation_efflux"/>
    <property type="match status" value="1"/>
</dbReference>
<dbReference type="InterPro" id="IPR058533">
    <property type="entry name" value="Cation_efflux_TM"/>
</dbReference>
<dbReference type="GO" id="GO:0016020">
    <property type="term" value="C:membrane"/>
    <property type="evidence" value="ECO:0007669"/>
    <property type="project" value="UniProtKB-SubCell"/>
</dbReference>
<evidence type="ECO:0000313" key="11">
    <source>
        <dbReference type="Proteomes" id="UP000268162"/>
    </source>
</evidence>
<name>A0A4P9ZJU9_9FUNG</name>
<keyword evidence="3" id="KW-0813">Transport</keyword>
<feature type="transmembrane region" description="Helical" evidence="8">
    <location>
        <begin position="117"/>
        <end position="137"/>
    </location>
</feature>
<evidence type="ECO:0000256" key="2">
    <source>
        <dbReference type="ARBA" id="ARBA00008873"/>
    </source>
</evidence>
<proteinExistence type="inferred from homology"/>
<evidence type="ECO:0000256" key="8">
    <source>
        <dbReference type="SAM" id="Phobius"/>
    </source>
</evidence>
<dbReference type="PANTHER" id="PTHR45755">
    <property type="match status" value="1"/>
</dbReference>
<evidence type="ECO:0000313" key="10">
    <source>
        <dbReference type="EMBL" id="RKP33345.1"/>
    </source>
</evidence>
<dbReference type="STRING" id="215637.A0A4P9ZJU9"/>
<evidence type="ECO:0000256" key="7">
    <source>
        <dbReference type="ARBA" id="ARBA00023136"/>
    </source>
</evidence>
<dbReference type="Proteomes" id="UP000268162">
    <property type="component" value="Unassembled WGS sequence"/>
</dbReference>
<dbReference type="InterPro" id="IPR002524">
    <property type="entry name" value="Cation_efflux"/>
</dbReference>
<organism evidence="10 11">
    <name type="scientific">Dimargaris cristalligena</name>
    <dbReference type="NCBI Taxonomy" id="215637"/>
    <lineage>
        <taxon>Eukaryota</taxon>
        <taxon>Fungi</taxon>
        <taxon>Fungi incertae sedis</taxon>
        <taxon>Zoopagomycota</taxon>
        <taxon>Kickxellomycotina</taxon>
        <taxon>Dimargaritomycetes</taxon>
        <taxon>Dimargaritales</taxon>
        <taxon>Dimargaritaceae</taxon>
        <taxon>Dimargaris</taxon>
    </lineage>
</organism>
<reference evidence="11" key="1">
    <citation type="journal article" date="2018" name="Nat. Microbiol.">
        <title>Leveraging single-cell genomics to expand the fungal tree of life.</title>
        <authorList>
            <person name="Ahrendt S.R."/>
            <person name="Quandt C.A."/>
            <person name="Ciobanu D."/>
            <person name="Clum A."/>
            <person name="Salamov A."/>
            <person name="Andreopoulos B."/>
            <person name="Cheng J.F."/>
            <person name="Woyke T."/>
            <person name="Pelin A."/>
            <person name="Henrissat B."/>
            <person name="Reynolds N.K."/>
            <person name="Benny G.L."/>
            <person name="Smith M.E."/>
            <person name="James T.Y."/>
            <person name="Grigoriev I.V."/>
        </authorList>
    </citation>
    <scope>NUCLEOTIDE SEQUENCE [LARGE SCALE GENOMIC DNA]</scope>
    <source>
        <strain evidence="11">RSA 468</strain>
    </source>
</reference>
<dbReference type="GO" id="GO:0005794">
    <property type="term" value="C:Golgi apparatus"/>
    <property type="evidence" value="ECO:0007669"/>
    <property type="project" value="TreeGrafter"/>
</dbReference>
<keyword evidence="7 8" id="KW-0472">Membrane</keyword>
<gene>
    <name evidence="10" type="ORF">BJ085DRAFT_6720</name>
</gene>
<comment type="subcellular location">
    <subcellularLocation>
        <location evidence="1">Membrane</location>
        <topology evidence="1">Multi-pass membrane protein</topology>
    </subcellularLocation>
</comment>
<keyword evidence="4 8" id="KW-0812">Transmembrane</keyword>
<feature type="transmembrane region" description="Helical" evidence="8">
    <location>
        <begin position="181"/>
        <end position="198"/>
    </location>
</feature>
<evidence type="ECO:0000256" key="3">
    <source>
        <dbReference type="ARBA" id="ARBA00022448"/>
    </source>
</evidence>
<dbReference type="GO" id="GO:0006882">
    <property type="term" value="P:intracellular zinc ion homeostasis"/>
    <property type="evidence" value="ECO:0007669"/>
    <property type="project" value="InterPro"/>
</dbReference>
<keyword evidence="5 8" id="KW-1133">Transmembrane helix</keyword>
<feature type="domain" description="Cation efflux protein transmembrane" evidence="9">
    <location>
        <begin position="19"/>
        <end position="206"/>
    </location>
</feature>
<dbReference type="NCBIfam" id="TIGR01297">
    <property type="entry name" value="CDF"/>
    <property type="match status" value="1"/>
</dbReference>
<evidence type="ECO:0000256" key="4">
    <source>
        <dbReference type="ARBA" id="ARBA00022692"/>
    </source>
</evidence>
<dbReference type="InterPro" id="IPR027469">
    <property type="entry name" value="Cation_efflux_TMD_sf"/>
</dbReference>
<dbReference type="InterPro" id="IPR045316">
    <property type="entry name" value="Msc2-like"/>
</dbReference>
<dbReference type="SUPFAM" id="SSF161111">
    <property type="entry name" value="Cation efflux protein transmembrane domain-like"/>
    <property type="match status" value="1"/>
</dbReference>
<feature type="transmembrane region" description="Helical" evidence="8">
    <location>
        <begin position="83"/>
        <end position="105"/>
    </location>
</feature>